<reference evidence="2 3" key="1">
    <citation type="submission" date="2017-05" db="EMBL/GenBank/DDBJ databases">
        <title>Isolation of Rhodococcus sp. S2-17 biodegrading of BP-3.</title>
        <authorList>
            <person name="Lee Y."/>
            <person name="Kim K.H."/>
            <person name="Chun B.H."/>
            <person name="Jung H.S."/>
            <person name="Jeon C.O."/>
        </authorList>
    </citation>
    <scope>NUCLEOTIDE SEQUENCE [LARGE SCALE GENOMIC DNA]</scope>
    <source>
        <strain evidence="2 3">S2-17</strain>
        <plasmid evidence="3">prb29</plasmid>
    </source>
</reference>
<name>A0A2S2C7H5_9NOCA</name>
<organism evidence="2 3">
    <name type="scientific">Rhodococcus oxybenzonivorans</name>
    <dbReference type="NCBI Taxonomy" id="1990687"/>
    <lineage>
        <taxon>Bacteria</taxon>
        <taxon>Bacillati</taxon>
        <taxon>Actinomycetota</taxon>
        <taxon>Actinomycetes</taxon>
        <taxon>Mycobacteriales</taxon>
        <taxon>Nocardiaceae</taxon>
        <taxon>Rhodococcus</taxon>
    </lineage>
</organism>
<dbReference type="RefSeq" id="WP_109336211.1">
    <property type="nucleotide sequence ID" value="NZ_CP021356.1"/>
</dbReference>
<gene>
    <name evidence="2" type="ORF">CBI38_35870</name>
</gene>
<dbReference type="Proteomes" id="UP000245711">
    <property type="component" value="Plasmid pRB29"/>
</dbReference>
<feature type="transmembrane region" description="Helical" evidence="1">
    <location>
        <begin position="169"/>
        <end position="191"/>
    </location>
</feature>
<evidence type="ECO:0000256" key="1">
    <source>
        <dbReference type="SAM" id="Phobius"/>
    </source>
</evidence>
<feature type="transmembrane region" description="Helical" evidence="1">
    <location>
        <begin position="9"/>
        <end position="31"/>
    </location>
</feature>
<dbReference type="EMBL" id="CP021356">
    <property type="protein sequence ID" value="AWK76792.1"/>
    <property type="molecule type" value="Genomic_DNA"/>
</dbReference>
<feature type="transmembrane region" description="Helical" evidence="1">
    <location>
        <begin position="65"/>
        <end position="88"/>
    </location>
</feature>
<keyword evidence="2" id="KW-0614">Plasmid</keyword>
<protein>
    <recommendedName>
        <fullName evidence="4">Cobalt transporter subunit (CbtA)</fullName>
    </recommendedName>
</protein>
<feature type="transmembrane region" description="Helical" evidence="1">
    <location>
        <begin position="100"/>
        <end position="117"/>
    </location>
</feature>
<evidence type="ECO:0008006" key="4">
    <source>
        <dbReference type="Google" id="ProtNLM"/>
    </source>
</evidence>
<keyword evidence="3" id="KW-1185">Reference proteome</keyword>
<dbReference type="Pfam" id="PF09490">
    <property type="entry name" value="CbtA"/>
    <property type="match status" value="1"/>
</dbReference>
<dbReference type="KEGG" id="roz:CBI38_35870"/>
<dbReference type="OrthoDB" id="6851830at2"/>
<feature type="transmembrane region" description="Helical" evidence="1">
    <location>
        <begin position="137"/>
        <end position="157"/>
    </location>
</feature>
<keyword evidence="1" id="KW-0812">Transmembrane</keyword>
<accession>A0A2S2C7H5</accession>
<evidence type="ECO:0000313" key="2">
    <source>
        <dbReference type="EMBL" id="AWK76792.1"/>
    </source>
</evidence>
<sequence>MNSSTVRLLLVRGMLAGALSGMLAFGLGYLVGEKPLRAALAFEATHSAEPATEVVSRSMQETAGLATGVLVFGAALGGIAALAFCFALGRIGRFGPRATAALIALGGFVTVFLVPFLKYPANPPAVSDPDTLDQRTILYVLMVALSVLLGIVAVLIGRSIGPRLGNWNATVLASITFVAAAALALAFVPAVNEMPESFPAGVVWQFRLSAAGMQTVLWAAFAVIFGYLAESVLQAQTLVSQRTMEQPPCS</sequence>
<dbReference type="AlphaFoldDB" id="A0A2S2C7H5"/>
<evidence type="ECO:0000313" key="3">
    <source>
        <dbReference type="Proteomes" id="UP000245711"/>
    </source>
</evidence>
<proteinExistence type="predicted"/>
<dbReference type="InterPro" id="IPR012666">
    <property type="entry name" value="CbtA_put"/>
</dbReference>
<keyword evidence="1" id="KW-1133">Transmembrane helix</keyword>
<geneLocation type="plasmid" evidence="3">
    <name>prb29</name>
</geneLocation>
<feature type="transmembrane region" description="Helical" evidence="1">
    <location>
        <begin position="211"/>
        <end position="229"/>
    </location>
</feature>
<keyword evidence="1" id="KW-0472">Membrane</keyword>